<evidence type="ECO:0008006" key="3">
    <source>
        <dbReference type="Google" id="ProtNLM"/>
    </source>
</evidence>
<evidence type="ECO:0000313" key="1">
    <source>
        <dbReference type="EMBL" id="SDQ11076.1"/>
    </source>
</evidence>
<name>A0A1H0Y823_9LACT</name>
<dbReference type="Pfam" id="PF09953">
    <property type="entry name" value="DUF2187"/>
    <property type="match status" value="1"/>
</dbReference>
<dbReference type="RefSeq" id="WP_035023180.1">
    <property type="nucleotide sequence ID" value="NZ_CP084916.1"/>
</dbReference>
<proteinExistence type="predicted"/>
<dbReference type="InterPro" id="IPR018690">
    <property type="entry name" value="DUF2187"/>
</dbReference>
<dbReference type="EMBL" id="FNJW01000008">
    <property type="protein sequence ID" value="SDQ11076.1"/>
    <property type="molecule type" value="Genomic_DNA"/>
</dbReference>
<accession>A0A1H0Y823</accession>
<protein>
    <recommendedName>
        <fullName evidence="3">DUF2187 domain-containing protein</fullName>
    </recommendedName>
</protein>
<organism evidence="1 2">
    <name type="scientific">Carnobacterium viridans</name>
    <dbReference type="NCBI Taxonomy" id="174587"/>
    <lineage>
        <taxon>Bacteria</taxon>
        <taxon>Bacillati</taxon>
        <taxon>Bacillota</taxon>
        <taxon>Bacilli</taxon>
        <taxon>Lactobacillales</taxon>
        <taxon>Carnobacteriaceae</taxon>
        <taxon>Carnobacterium</taxon>
    </lineage>
</organism>
<gene>
    <name evidence="1" type="ORF">SAMN04487752_0751</name>
</gene>
<reference evidence="2" key="1">
    <citation type="submission" date="2016-10" db="EMBL/GenBank/DDBJ databases">
        <authorList>
            <person name="Varghese N."/>
            <person name="Submissions S."/>
        </authorList>
    </citation>
    <scope>NUCLEOTIDE SEQUENCE [LARGE SCALE GENOMIC DNA]</scope>
    <source>
        <strain evidence="2">MPL-11</strain>
    </source>
</reference>
<dbReference type="AlphaFoldDB" id="A0A1H0Y823"/>
<dbReference type="OrthoDB" id="2157040at2"/>
<keyword evidence="2" id="KW-1185">Reference proteome</keyword>
<sequence length="114" mass="12924">MGKVITEEIQSLVEVELRKGASKSRIATLLGVPYDEAIVIIDEIKASFRPDVGDRIIFSFRDEKMAGTIIKLLNNSAVVEIYWDNSSHKMKDIMESKTIVNFKDIEEFVSSEIE</sequence>
<evidence type="ECO:0000313" key="2">
    <source>
        <dbReference type="Proteomes" id="UP000199481"/>
    </source>
</evidence>
<dbReference type="Proteomes" id="UP000199481">
    <property type="component" value="Unassembled WGS sequence"/>
</dbReference>